<sequence length="188" mass="20302">MTVGQTESREKNKKMKILIVLLLLVTAAAISVTVWALFFRDTTPVLSPDYAPVEEEVNAEDIEGETEEEKLEADEGGGAVSMSYQKTVTVSLADRTAELMFQNPSRSVNDMILQLIIVSADGTETVIAQSGTIHPGKQVEKLELIDGAAELSEGTYSGKFNVLYYDPDTGEKAIVNGSIEGIEITVTA</sequence>
<reference evidence="1" key="1">
    <citation type="submission" date="2009-07" db="EMBL/GenBank/DDBJ databases">
        <authorList>
            <person name="Weinstock G."/>
            <person name="Sodergren E."/>
            <person name="Clifton S."/>
            <person name="Fulton L."/>
            <person name="Fulton B."/>
            <person name="Courtney L."/>
            <person name="Fronick C."/>
            <person name="Harrison M."/>
            <person name="Strong C."/>
            <person name="Farmer C."/>
            <person name="Delahaunty K."/>
            <person name="Markovic C."/>
            <person name="Hall O."/>
            <person name="Minx P."/>
            <person name="Tomlinson C."/>
            <person name="Mitreva M."/>
            <person name="Nelson J."/>
            <person name="Hou S."/>
            <person name="Wollam A."/>
            <person name="Pepin K.H."/>
            <person name="Johnson M."/>
            <person name="Bhonagiri V."/>
            <person name="Nash W.E."/>
            <person name="Warren W."/>
            <person name="Chinwalla A."/>
            <person name="Mardis E.R."/>
            <person name="Wilson R.K."/>
        </authorList>
    </citation>
    <scope>NUCLEOTIDE SEQUENCE [LARGE SCALE GENOMIC DNA]</scope>
    <source>
        <strain evidence="1">DSM 14469</strain>
    </source>
</reference>
<dbReference type="EMBL" id="ACCL02000024">
    <property type="protein sequence ID" value="EET58836.1"/>
    <property type="molecule type" value="Genomic_DNA"/>
</dbReference>
<comment type="caution">
    <text evidence="1">The sequence shown here is derived from an EMBL/GenBank/DDBJ whole genome shotgun (WGS) entry which is preliminary data.</text>
</comment>
<evidence type="ECO:0000313" key="1">
    <source>
        <dbReference type="EMBL" id="EET58836.1"/>
    </source>
</evidence>
<organism evidence="1 2">
    <name type="scientific">Marvinbryantia formatexigens DSM 14469</name>
    <dbReference type="NCBI Taxonomy" id="478749"/>
    <lineage>
        <taxon>Bacteria</taxon>
        <taxon>Bacillati</taxon>
        <taxon>Bacillota</taxon>
        <taxon>Clostridia</taxon>
        <taxon>Lachnospirales</taxon>
        <taxon>Lachnospiraceae</taxon>
        <taxon>Marvinbryantia</taxon>
    </lineage>
</organism>
<dbReference type="OrthoDB" id="2073595at2"/>
<proteinExistence type="predicted"/>
<protein>
    <submittedName>
        <fullName evidence="1">Uncharacterized protein</fullName>
    </submittedName>
</protein>
<accession>C6LKD7</accession>
<gene>
    <name evidence="1" type="ORF">BRYFOR_09124</name>
</gene>
<dbReference type="AlphaFoldDB" id="C6LKD7"/>
<keyword evidence="2" id="KW-1185">Reference proteome</keyword>
<dbReference type="Proteomes" id="UP000005561">
    <property type="component" value="Unassembled WGS sequence"/>
</dbReference>
<dbReference type="eggNOG" id="ENOG5032VJ1">
    <property type="taxonomic scope" value="Bacteria"/>
</dbReference>
<name>C6LKD7_9FIRM</name>
<dbReference type="STRING" id="168384.SAMN05660368_03418"/>
<evidence type="ECO:0000313" key="2">
    <source>
        <dbReference type="Proteomes" id="UP000005561"/>
    </source>
</evidence>